<evidence type="ECO:0000313" key="2">
    <source>
        <dbReference type="EMBL" id="KKU01652.1"/>
    </source>
</evidence>
<dbReference type="AlphaFoldDB" id="A0A0G1M0S7"/>
<proteinExistence type="predicted"/>
<protein>
    <submittedName>
        <fullName evidence="2">Uncharacterized protein</fullName>
    </submittedName>
</protein>
<keyword evidence="1" id="KW-0472">Membrane</keyword>
<comment type="caution">
    <text evidence="2">The sequence shown here is derived from an EMBL/GenBank/DDBJ whole genome shotgun (WGS) entry which is preliminary data.</text>
</comment>
<feature type="transmembrane region" description="Helical" evidence="1">
    <location>
        <begin position="185"/>
        <end position="213"/>
    </location>
</feature>
<evidence type="ECO:0000313" key="3">
    <source>
        <dbReference type="Proteomes" id="UP000034264"/>
    </source>
</evidence>
<feature type="transmembrane region" description="Helical" evidence="1">
    <location>
        <begin position="123"/>
        <end position="141"/>
    </location>
</feature>
<keyword evidence="1" id="KW-1133">Transmembrane helix</keyword>
<reference evidence="2 3" key="1">
    <citation type="journal article" date="2015" name="Nature">
        <title>rRNA introns, odd ribosomes, and small enigmatic genomes across a large radiation of phyla.</title>
        <authorList>
            <person name="Brown C.T."/>
            <person name="Hug L.A."/>
            <person name="Thomas B.C."/>
            <person name="Sharon I."/>
            <person name="Castelle C.J."/>
            <person name="Singh A."/>
            <person name="Wilkins M.J."/>
            <person name="Williams K.H."/>
            <person name="Banfield J.F."/>
        </authorList>
    </citation>
    <scope>NUCLEOTIDE SEQUENCE [LARGE SCALE GENOMIC DNA]</scope>
</reference>
<feature type="transmembrane region" description="Helical" evidence="1">
    <location>
        <begin position="91"/>
        <end position="111"/>
    </location>
</feature>
<dbReference type="EMBL" id="LCKS01000018">
    <property type="protein sequence ID" value="KKU01652.1"/>
    <property type="molecule type" value="Genomic_DNA"/>
</dbReference>
<evidence type="ECO:0000256" key="1">
    <source>
        <dbReference type="SAM" id="Phobius"/>
    </source>
</evidence>
<sequence length="221" mass="24400">MVAALAAIWLASFFHTGEIKLLLALLLSLAATIGSDFLFARLRGKPFFFPSAAMVSGIIIALLVSPWYQIFLTGLLAMLAKNFLRVGDRHIFNPAAFGLLAGGIILGQNISWWGVSWQQLTNYPLALFILLIPFLISALRMRRYFIQLAFLSLIILFGASLLDPALLFFVAVLLPEPMTTPAKPIVQLAFGVIVALLSLIPYFPDPLLFALLASNMLFFKR</sequence>
<keyword evidence="1" id="KW-0812">Transmembrane</keyword>
<name>A0A0G1M0S7_9BACT</name>
<accession>A0A0G1M0S7</accession>
<feature type="transmembrane region" description="Helical" evidence="1">
    <location>
        <begin position="52"/>
        <end position="79"/>
    </location>
</feature>
<dbReference type="Proteomes" id="UP000034264">
    <property type="component" value="Unassembled WGS sequence"/>
</dbReference>
<feature type="transmembrane region" description="Helical" evidence="1">
    <location>
        <begin position="148"/>
        <end position="173"/>
    </location>
</feature>
<feature type="transmembrane region" description="Helical" evidence="1">
    <location>
        <begin position="21"/>
        <end position="40"/>
    </location>
</feature>
<organism evidence="2 3">
    <name type="scientific">Candidatus Amesbacteria bacterium GW2011_GWC2_45_19</name>
    <dbReference type="NCBI Taxonomy" id="1618366"/>
    <lineage>
        <taxon>Bacteria</taxon>
        <taxon>Candidatus Amesiibacteriota</taxon>
    </lineage>
</organism>
<gene>
    <name evidence="2" type="ORF">UX05_C0018G0004</name>
</gene>